<dbReference type="Proteomes" id="UP000188268">
    <property type="component" value="Unassembled WGS sequence"/>
</dbReference>
<dbReference type="AlphaFoldDB" id="A0A1R3G517"/>
<keyword evidence="2" id="KW-1185">Reference proteome</keyword>
<sequence length="71" mass="7830">MSYAVIITGTAPRDLSLRGQWTQQLAVSIWNNNTAGLLLSVTEVGQIRVSAGESVDQKDLCIKLLRSHYIE</sequence>
<comment type="caution">
    <text evidence="1">The sequence shown here is derived from an EMBL/GenBank/DDBJ whole genome shotgun (WGS) entry which is preliminary data.</text>
</comment>
<dbReference type="EMBL" id="AWWV01015286">
    <property type="protein sequence ID" value="OMO53183.1"/>
    <property type="molecule type" value="Genomic_DNA"/>
</dbReference>
<accession>A0A1R3G517</accession>
<name>A0A1R3G517_COCAP</name>
<protein>
    <submittedName>
        <fullName evidence="1">Uncharacterized protein</fullName>
    </submittedName>
</protein>
<evidence type="ECO:0000313" key="1">
    <source>
        <dbReference type="EMBL" id="OMO53183.1"/>
    </source>
</evidence>
<evidence type="ECO:0000313" key="2">
    <source>
        <dbReference type="Proteomes" id="UP000188268"/>
    </source>
</evidence>
<reference evidence="1 2" key="1">
    <citation type="submission" date="2013-09" db="EMBL/GenBank/DDBJ databases">
        <title>Corchorus capsularis genome sequencing.</title>
        <authorList>
            <person name="Alam M."/>
            <person name="Haque M.S."/>
            <person name="Islam M.S."/>
            <person name="Emdad E.M."/>
            <person name="Islam M.M."/>
            <person name="Ahmed B."/>
            <person name="Halim A."/>
            <person name="Hossen Q.M.M."/>
            <person name="Hossain M.Z."/>
            <person name="Ahmed R."/>
            <person name="Khan M.M."/>
            <person name="Islam R."/>
            <person name="Rashid M.M."/>
            <person name="Khan S.A."/>
            <person name="Rahman M.S."/>
            <person name="Alam M."/>
        </authorList>
    </citation>
    <scope>NUCLEOTIDE SEQUENCE [LARGE SCALE GENOMIC DNA]</scope>
    <source>
        <strain evidence="2">cv. CVL-1</strain>
        <tissue evidence="1">Whole seedling</tissue>
    </source>
</reference>
<dbReference type="Gramene" id="OMO53183">
    <property type="protein sequence ID" value="OMO53183"/>
    <property type="gene ID" value="CCACVL1_28826"/>
</dbReference>
<gene>
    <name evidence="1" type="ORF">CCACVL1_28826</name>
</gene>
<proteinExistence type="predicted"/>
<organism evidence="1 2">
    <name type="scientific">Corchorus capsularis</name>
    <name type="common">Jute</name>
    <dbReference type="NCBI Taxonomy" id="210143"/>
    <lineage>
        <taxon>Eukaryota</taxon>
        <taxon>Viridiplantae</taxon>
        <taxon>Streptophyta</taxon>
        <taxon>Embryophyta</taxon>
        <taxon>Tracheophyta</taxon>
        <taxon>Spermatophyta</taxon>
        <taxon>Magnoliopsida</taxon>
        <taxon>eudicotyledons</taxon>
        <taxon>Gunneridae</taxon>
        <taxon>Pentapetalae</taxon>
        <taxon>rosids</taxon>
        <taxon>malvids</taxon>
        <taxon>Malvales</taxon>
        <taxon>Malvaceae</taxon>
        <taxon>Grewioideae</taxon>
        <taxon>Apeibeae</taxon>
        <taxon>Corchorus</taxon>
    </lineage>
</organism>